<reference evidence="3 4" key="1">
    <citation type="submission" date="2019-03" db="EMBL/GenBank/DDBJ databases">
        <title>Genomic Encyclopedia of Type Strains, Phase III (KMG-III): the genomes of soil and plant-associated and newly described type strains.</title>
        <authorList>
            <person name="Whitman W."/>
        </authorList>
    </citation>
    <scope>NUCLEOTIDE SEQUENCE [LARGE SCALE GENOMIC DNA]</scope>
    <source>
        <strain evidence="3 4">CECT 8976</strain>
    </source>
</reference>
<name>A0A4R7BDH4_9NEIS</name>
<keyword evidence="1" id="KW-0732">Signal</keyword>
<dbReference type="Proteomes" id="UP000295611">
    <property type="component" value="Unassembled WGS sequence"/>
</dbReference>
<evidence type="ECO:0000256" key="1">
    <source>
        <dbReference type="SAM" id="SignalP"/>
    </source>
</evidence>
<feature type="signal peptide" evidence="1">
    <location>
        <begin position="1"/>
        <end position="22"/>
    </location>
</feature>
<dbReference type="InterPro" id="IPR025512">
    <property type="entry name" value="DUF4399"/>
</dbReference>
<dbReference type="Pfam" id="PF14347">
    <property type="entry name" value="DUF4399"/>
    <property type="match status" value="1"/>
</dbReference>
<dbReference type="OrthoDB" id="531568at2"/>
<accession>A0A4R7BDH4</accession>
<proteinExistence type="predicted"/>
<dbReference type="RefSeq" id="WP_133678302.1">
    <property type="nucleotide sequence ID" value="NZ_SNZP01000001.1"/>
</dbReference>
<dbReference type="AlphaFoldDB" id="A0A4R7BDH4"/>
<organism evidence="3 4">
    <name type="scientific">Paludibacterium purpuratum</name>
    <dbReference type="NCBI Taxonomy" id="1144873"/>
    <lineage>
        <taxon>Bacteria</taxon>
        <taxon>Pseudomonadati</taxon>
        <taxon>Pseudomonadota</taxon>
        <taxon>Betaproteobacteria</taxon>
        <taxon>Neisseriales</taxon>
        <taxon>Chromobacteriaceae</taxon>
        <taxon>Paludibacterium</taxon>
    </lineage>
</organism>
<evidence type="ECO:0000313" key="4">
    <source>
        <dbReference type="Proteomes" id="UP000295611"/>
    </source>
</evidence>
<evidence type="ECO:0000313" key="3">
    <source>
        <dbReference type="EMBL" id="TDR82991.1"/>
    </source>
</evidence>
<evidence type="ECO:0000259" key="2">
    <source>
        <dbReference type="Pfam" id="PF14347"/>
    </source>
</evidence>
<sequence length="133" mass="14310">MKSKFSQLAAVLVFLCTAAAQAFGATVFFIGLEDGATVESPVKMQFGVEGMTVRPAGTMEADTGHFHLLIDTPALPKGELIPFDESHLHFGKGQTEVEIPLPPGNHTLTLLFADGQHHSYGPELSQTIKIHVQ</sequence>
<protein>
    <submittedName>
        <fullName evidence="3">Uncharacterized protein DUF4399</fullName>
    </submittedName>
</protein>
<comment type="caution">
    <text evidence="3">The sequence shown here is derived from an EMBL/GenBank/DDBJ whole genome shotgun (WGS) entry which is preliminary data.</text>
</comment>
<gene>
    <name evidence="3" type="ORF">DFP86_101385</name>
</gene>
<feature type="domain" description="DUF4399" evidence="2">
    <location>
        <begin position="45"/>
        <end position="133"/>
    </location>
</feature>
<dbReference type="EMBL" id="SNZP01000001">
    <property type="protein sequence ID" value="TDR82991.1"/>
    <property type="molecule type" value="Genomic_DNA"/>
</dbReference>
<feature type="chain" id="PRO_5020955219" evidence="1">
    <location>
        <begin position="23"/>
        <end position="133"/>
    </location>
</feature>
<keyword evidence="4" id="KW-1185">Reference proteome</keyword>